<dbReference type="RefSeq" id="WP_377260412.1">
    <property type="nucleotide sequence ID" value="NZ_JBHLUH010000079.1"/>
</dbReference>
<name>A0ABV6MFE4_9ACTN</name>
<dbReference type="EMBL" id="JBHLUH010000079">
    <property type="protein sequence ID" value="MFC0533162.1"/>
    <property type="molecule type" value="Genomic_DNA"/>
</dbReference>
<evidence type="ECO:0000313" key="3">
    <source>
        <dbReference type="Proteomes" id="UP001589867"/>
    </source>
</evidence>
<accession>A0ABV6MFE4</accession>
<dbReference type="Pfam" id="PF13191">
    <property type="entry name" value="AAA_16"/>
    <property type="match status" value="1"/>
</dbReference>
<keyword evidence="3" id="KW-1185">Reference proteome</keyword>
<dbReference type="Gene3D" id="3.40.50.300">
    <property type="entry name" value="P-loop containing nucleotide triphosphate hydrolases"/>
    <property type="match status" value="1"/>
</dbReference>
<evidence type="ECO:0000259" key="1">
    <source>
        <dbReference type="Pfam" id="PF13191"/>
    </source>
</evidence>
<dbReference type="InterPro" id="IPR041664">
    <property type="entry name" value="AAA_16"/>
</dbReference>
<dbReference type="PRINTS" id="PR00364">
    <property type="entry name" value="DISEASERSIST"/>
</dbReference>
<dbReference type="InterPro" id="IPR019734">
    <property type="entry name" value="TPR_rpt"/>
</dbReference>
<comment type="caution">
    <text evidence="2">The sequence shown here is derived from an EMBL/GenBank/DDBJ whole genome shotgun (WGS) entry which is preliminary data.</text>
</comment>
<gene>
    <name evidence="2" type="ORF">ACFFIA_36705</name>
</gene>
<dbReference type="SMART" id="SM00028">
    <property type="entry name" value="TPR"/>
    <property type="match status" value="5"/>
</dbReference>
<dbReference type="PANTHER" id="PTHR47691:SF3">
    <property type="entry name" value="HTH-TYPE TRANSCRIPTIONAL REGULATOR RV0890C-RELATED"/>
    <property type="match status" value="1"/>
</dbReference>
<reference evidence="2 3" key="1">
    <citation type="submission" date="2024-09" db="EMBL/GenBank/DDBJ databases">
        <authorList>
            <person name="Sun Q."/>
            <person name="Mori K."/>
        </authorList>
    </citation>
    <scope>NUCLEOTIDE SEQUENCE [LARGE SCALE GENOMIC DNA]</scope>
    <source>
        <strain evidence="2 3">TBRC 3947</strain>
    </source>
</reference>
<dbReference type="Pfam" id="PF13424">
    <property type="entry name" value="TPR_12"/>
    <property type="match status" value="2"/>
</dbReference>
<dbReference type="InterPro" id="IPR027417">
    <property type="entry name" value="P-loop_NTPase"/>
</dbReference>
<proteinExistence type="predicted"/>
<dbReference type="InterPro" id="IPR011990">
    <property type="entry name" value="TPR-like_helical_dom_sf"/>
</dbReference>
<feature type="domain" description="Orc1-like AAA ATPase" evidence="1">
    <location>
        <begin position="42"/>
        <end position="159"/>
    </location>
</feature>
<organism evidence="2 3">
    <name type="scientific">Phytohabitans kaempferiae</name>
    <dbReference type="NCBI Taxonomy" id="1620943"/>
    <lineage>
        <taxon>Bacteria</taxon>
        <taxon>Bacillati</taxon>
        <taxon>Actinomycetota</taxon>
        <taxon>Actinomycetes</taxon>
        <taxon>Micromonosporales</taxon>
        <taxon>Micromonosporaceae</taxon>
    </lineage>
</organism>
<dbReference type="PANTHER" id="PTHR47691">
    <property type="entry name" value="REGULATOR-RELATED"/>
    <property type="match status" value="1"/>
</dbReference>
<sequence length="702" mass="76154">MIGGYVAGHVVQAGAIHGGVHVHQAAQPGVPVPRQLPPPPARVVGRDRELAEIDRLVRRPRDGPAIVVVTGTGGVGKSTLALAWAHRAAERYPDGQLHANLGAFDLGGPAAPGSLLAQMLRALGVAAERVPADIGEQSALFRSLAFGRDLLMVLDNAVSAAQVRPLLPPSPSCVVLVTARWRLGGLHGDGADFLAVEPLPEEPATELLVGVIGRERAARDPASIVTLVRLCAGLPIALALAAARLATRPRLPVGRMAKDLAREHQRLSGLGQEGDSVRGTFDLTYRALEPGAARCYRAIGLHPGADFGVPVVAAALDVDEYDAAELLDVLVEASVLGEERDGRFRPHDLIRLHAREIAGADPETPDTTLRMLEWYLAGVLAADRILTPYRHRDPADPFTLLGGDAVTHDGRPDALRWLEDERGNLVAAVQYAAGDRPLLAWRIADSMWPLFHLCLHRSDRMLVDRIAVECAVHLGDRDREARMVRRWAFAHFDVGRLDEAHELFERSRRLCDELGDRYGVASAVEGLGMVAAANHRYDEAVVHFGHQERLCRELGERRRTGLALLNLGAAHNALSRPEHAEAHLRRADAVFADVGDIDPYNQARVGIELARALGRLGEREQAEDRLRAALRQMREVGSPRGAATALHRLGELDLEAGDFPAARDHLTSALRTFEELADLEAGEVRRLLDLVPPAEADPHRMP</sequence>
<dbReference type="SUPFAM" id="SSF48452">
    <property type="entry name" value="TPR-like"/>
    <property type="match status" value="2"/>
</dbReference>
<dbReference type="Gene3D" id="1.25.40.10">
    <property type="entry name" value="Tetratricopeptide repeat domain"/>
    <property type="match status" value="1"/>
</dbReference>
<dbReference type="SUPFAM" id="SSF52540">
    <property type="entry name" value="P-loop containing nucleoside triphosphate hydrolases"/>
    <property type="match status" value="1"/>
</dbReference>
<evidence type="ECO:0000313" key="2">
    <source>
        <dbReference type="EMBL" id="MFC0533162.1"/>
    </source>
</evidence>
<protein>
    <submittedName>
        <fullName evidence="2">Tetratricopeptide repeat protein</fullName>
    </submittedName>
</protein>
<dbReference type="Proteomes" id="UP001589867">
    <property type="component" value="Unassembled WGS sequence"/>
</dbReference>